<evidence type="ECO:0008006" key="2">
    <source>
        <dbReference type="Google" id="ProtNLM"/>
    </source>
</evidence>
<proteinExistence type="predicted"/>
<reference evidence="1" key="1">
    <citation type="submission" date="2018-05" db="EMBL/GenBank/DDBJ databases">
        <authorList>
            <person name="Lanie J.A."/>
            <person name="Ng W.-L."/>
            <person name="Kazmierczak K.M."/>
            <person name="Andrzejewski T.M."/>
            <person name="Davidsen T.M."/>
            <person name="Wayne K.J."/>
            <person name="Tettelin H."/>
            <person name="Glass J.I."/>
            <person name="Rusch D."/>
            <person name="Podicherti R."/>
            <person name="Tsui H.-C.T."/>
            <person name="Winkler M.E."/>
        </authorList>
    </citation>
    <scope>NUCLEOTIDE SEQUENCE</scope>
</reference>
<gene>
    <name evidence="1" type="ORF">METZ01_LOCUS171239</name>
</gene>
<dbReference type="EMBL" id="UINC01031791">
    <property type="protein sequence ID" value="SVB18385.1"/>
    <property type="molecule type" value="Genomic_DNA"/>
</dbReference>
<dbReference type="Pfam" id="PF14117">
    <property type="entry name" value="DUF4287"/>
    <property type="match status" value="1"/>
</dbReference>
<organism evidence="1">
    <name type="scientific">marine metagenome</name>
    <dbReference type="NCBI Taxonomy" id="408172"/>
    <lineage>
        <taxon>unclassified sequences</taxon>
        <taxon>metagenomes</taxon>
        <taxon>ecological metagenomes</taxon>
    </lineage>
</organism>
<sequence length="71" mass="8461">MKPEEMEKAIVRNLSEKTGRSIEEWFEVLNDTELSEKRELVEYLKKIHSVGHFQAQTIVKYYLMKTGDRDN</sequence>
<dbReference type="AlphaFoldDB" id="A0A382BX55"/>
<evidence type="ECO:0000313" key="1">
    <source>
        <dbReference type="EMBL" id="SVB18385.1"/>
    </source>
</evidence>
<dbReference type="InterPro" id="IPR025629">
    <property type="entry name" value="DUF4287"/>
</dbReference>
<name>A0A382BX55_9ZZZZ</name>
<protein>
    <recommendedName>
        <fullName evidence="2">DUF4287 domain-containing protein</fullName>
    </recommendedName>
</protein>
<accession>A0A382BX55</accession>